<dbReference type="EMBL" id="JAYKXP010000106">
    <property type="protein sequence ID" value="KAK7026117.1"/>
    <property type="molecule type" value="Genomic_DNA"/>
</dbReference>
<sequence>MVSAVLPLAVNLTSLTLDFLRFGSYLTFIASIVNTCDFPRLEVINFTVAIMKGTIPFLKRHRHTLKSVSLMPMIYFEPRDSLLDGIEGLEFPQLEILGSHTWVLQMWLNAFSMPRLTCLQPTWTYMDWNTIDDVIVTAQVRAKDALSSLKLGILRPGGLKAANIQLIALQLPNLTTLEIQLKIQMSSIEDMGLDMPALTSTRDSLLLLSKLQVFKWTAEFLPSGFGSELDLQNWTVAWLAILHPSLYLCQVPSGLVWQRVTQHVWFPEEPRDSDARVAFLWCFKHISSRTFPVMDELIELMTWYFLRHDSKLSSRVSSFLDRYAPFVEDDSLEVHDVTMDILSMVLLVRPIQYREVLQSPNYSRLRKIYPNE</sequence>
<keyword evidence="2" id="KW-1185">Reference proteome</keyword>
<reference evidence="1 2" key="1">
    <citation type="submission" date="2024-01" db="EMBL/GenBank/DDBJ databases">
        <title>A draft genome for a cacao thread blight-causing isolate of Paramarasmius palmivorus.</title>
        <authorList>
            <person name="Baruah I.K."/>
            <person name="Bukari Y."/>
            <person name="Amoako-Attah I."/>
            <person name="Meinhardt L.W."/>
            <person name="Bailey B.A."/>
            <person name="Cohen S.P."/>
        </authorList>
    </citation>
    <scope>NUCLEOTIDE SEQUENCE [LARGE SCALE GENOMIC DNA]</scope>
    <source>
        <strain evidence="1 2">GH-12</strain>
    </source>
</reference>
<proteinExistence type="predicted"/>
<comment type="caution">
    <text evidence="1">The sequence shown here is derived from an EMBL/GenBank/DDBJ whole genome shotgun (WGS) entry which is preliminary data.</text>
</comment>
<evidence type="ECO:0000313" key="2">
    <source>
        <dbReference type="Proteomes" id="UP001383192"/>
    </source>
</evidence>
<accession>A0AAW0BJH5</accession>
<dbReference type="AlphaFoldDB" id="A0AAW0BJH5"/>
<dbReference type="Proteomes" id="UP001383192">
    <property type="component" value="Unassembled WGS sequence"/>
</dbReference>
<name>A0AAW0BJH5_9AGAR</name>
<protein>
    <submittedName>
        <fullName evidence="1">Uncharacterized protein</fullName>
    </submittedName>
</protein>
<evidence type="ECO:0000313" key="1">
    <source>
        <dbReference type="EMBL" id="KAK7026117.1"/>
    </source>
</evidence>
<gene>
    <name evidence="1" type="ORF">VNI00_015692</name>
</gene>
<organism evidence="1 2">
    <name type="scientific">Paramarasmius palmivorus</name>
    <dbReference type="NCBI Taxonomy" id="297713"/>
    <lineage>
        <taxon>Eukaryota</taxon>
        <taxon>Fungi</taxon>
        <taxon>Dikarya</taxon>
        <taxon>Basidiomycota</taxon>
        <taxon>Agaricomycotina</taxon>
        <taxon>Agaricomycetes</taxon>
        <taxon>Agaricomycetidae</taxon>
        <taxon>Agaricales</taxon>
        <taxon>Marasmiineae</taxon>
        <taxon>Marasmiaceae</taxon>
        <taxon>Paramarasmius</taxon>
    </lineage>
</organism>